<evidence type="ECO:0000313" key="1">
    <source>
        <dbReference type="EMBL" id="PJC24777.1"/>
    </source>
</evidence>
<name>A0A2M8EQ22_9BACT</name>
<protein>
    <submittedName>
        <fullName evidence="1">Uncharacterized protein</fullName>
    </submittedName>
</protein>
<comment type="caution">
    <text evidence="1">The sequence shown here is derived from an EMBL/GenBank/DDBJ whole genome shotgun (WGS) entry which is preliminary data.</text>
</comment>
<evidence type="ECO:0000313" key="2">
    <source>
        <dbReference type="Proteomes" id="UP000230251"/>
    </source>
</evidence>
<sequence>MEFSDQTVHTLHRGGNQPVLKDSVEQLHRLRTFIVVIRLKRSAELVQSPLDIGVMMRMRRRRDGWHIRVDNQLLRSLIEQRPFTIKYIRLTSAQVTFQCAAADALILRGSYISIADMLPPFRLIFS</sequence>
<reference evidence="2" key="1">
    <citation type="submission" date="2017-09" db="EMBL/GenBank/DDBJ databases">
        <title>Depth-based differentiation of microbial function through sediment-hosted aquifers and enrichment of novel symbionts in the deep terrestrial subsurface.</title>
        <authorList>
            <person name="Probst A.J."/>
            <person name="Ladd B."/>
            <person name="Jarett J.K."/>
            <person name="Geller-Mcgrath D.E."/>
            <person name="Sieber C.M.K."/>
            <person name="Emerson J.B."/>
            <person name="Anantharaman K."/>
            <person name="Thomas B.C."/>
            <person name="Malmstrom R."/>
            <person name="Stieglmeier M."/>
            <person name="Klingl A."/>
            <person name="Woyke T."/>
            <person name="Ryan C.M."/>
            <person name="Banfield J.F."/>
        </authorList>
    </citation>
    <scope>NUCLEOTIDE SEQUENCE [LARGE SCALE GENOMIC DNA]</scope>
</reference>
<gene>
    <name evidence="1" type="ORF">CO057_00910</name>
</gene>
<proteinExistence type="predicted"/>
<dbReference type="Proteomes" id="UP000230251">
    <property type="component" value="Unassembled WGS sequence"/>
</dbReference>
<dbReference type="AlphaFoldDB" id="A0A2M8EQ22"/>
<dbReference type="EMBL" id="PFSI01000018">
    <property type="protein sequence ID" value="PJC24777.1"/>
    <property type="molecule type" value="Genomic_DNA"/>
</dbReference>
<organism evidence="1 2">
    <name type="scientific">Candidatus Uhrbacteria bacterium CG_4_9_14_0_2_um_filter_41_50</name>
    <dbReference type="NCBI Taxonomy" id="1975031"/>
    <lineage>
        <taxon>Bacteria</taxon>
        <taxon>Candidatus Uhriibacteriota</taxon>
    </lineage>
</organism>
<accession>A0A2M8EQ22</accession>